<dbReference type="PROSITE" id="PS51724">
    <property type="entry name" value="SPOR"/>
    <property type="match status" value="1"/>
</dbReference>
<dbReference type="RefSeq" id="WP_126377978.1">
    <property type="nucleotide sequence ID" value="NZ_AP017378.1"/>
</dbReference>
<feature type="region of interest" description="Disordered" evidence="4">
    <location>
        <begin position="339"/>
        <end position="374"/>
    </location>
</feature>
<feature type="repeat" description="TPR" evidence="3">
    <location>
        <begin position="258"/>
        <end position="291"/>
    </location>
</feature>
<dbReference type="InterPro" id="IPR007730">
    <property type="entry name" value="SPOR-like_dom"/>
</dbReference>
<dbReference type="PROSITE" id="PS50005">
    <property type="entry name" value="TPR"/>
    <property type="match status" value="4"/>
</dbReference>
<evidence type="ECO:0000256" key="3">
    <source>
        <dbReference type="PROSITE-ProRule" id="PRU00339"/>
    </source>
</evidence>
<dbReference type="InterPro" id="IPR011990">
    <property type="entry name" value="TPR-like_helical_dom_sf"/>
</dbReference>
<reference evidence="6 7" key="1">
    <citation type="journal article" date="2018" name="Sci. Adv.">
        <title>Multi-heme cytochromes provide a pathway for survival in energy-limited environments.</title>
        <authorList>
            <person name="Deng X."/>
            <person name="Dohmae N."/>
            <person name="Nealson K.H."/>
            <person name="Hashimoto K."/>
            <person name="Okamoto A."/>
        </authorList>
    </citation>
    <scope>NUCLEOTIDE SEQUENCE [LARGE SCALE GENOMIC DNA]</scope>
    <source>
        <strain evidence="6 7">IS5</strain>
    </source>
</reference>
<organism evidence="6 7">
    <name type="scientific">Desulfovibrio ferrophilus</name>
    <dbReference type="NCBI Taxonomy" id="241368"/>
    <lineage>
        <taxon>Bacteria</taxon>
        <taxon>Pseudomonadati</taxon>
        <taxon>Thermodesulfobacteriota</taxon>
        <taxon>Desulfovibrionia</taxon>
        <taxon>Desulfovibrionales</taxon>
        <taxon>Desulfovibrionaceae</taxon>
        <taxon>Desulfovibrio</taxon>
    </lineage>
</organism>
<accession>A0A2Z6AXZ8</accession>
<dbReference type="Pfam" id="PF13432">
    <property type="entry name" value="TPR_16"/>
    <property type="match status" value="1"/>
</dbReference>
<keyword evidence="7" id="KW-1185">Reference proteome</keyword>
<dbReference type="InterPro" id="IPR019734">
    <property type="entry name" value="TPR_rpt"/>
</dbReference>
<keyword evidence="1" id="KW-0677">Repeat</keyword>
<protein>
    <submittedName>
        <fullName evidence="6">Tetratricopeptide repeat domain protein</fullName>
    </submittedName>
</protein>
<feature type="compositionally biased region" description="Low complexity" evidence="4">
    <location>
        <begin position="339"/>
        <end position="351"/>
    </location>
</feature>
<evidence type="ECO:0000256" key="4">
    <source>
        <dbReference type="SAM" id="MobiDB-lite"/>
    </source>
</evidence>
<dbReference type="OrthoDB" id="5458866at2"/>
<feature type="repeat" description="TPR" evidence="3">
    <location>
        <begin position="58"/>
        <end position="91"/>
    </location>
</feature>
<dbReference type="Gene3D" id="3.30.70.1070">
    <property type="entry name" value="Sporulation related repeat"/>
    <property type="match status" value="1"/>
</dbReference>
<evidence type="ECO:0000256" key="2">
    <source>
        <dbReference type="ARBA" id="ARBA00022803"/>
    </source>
</evidence>
<name>A0A2Z6AXZ8_9BACT</name>
<dbReference type="InterPro" id="IPR050498">
    <property type="entry name" value="Ycf3"/>
</dbReference>
<evidence type="ECO:0000256" key="1">
    <source>
        <dbReference type="ARBA" id="ARBA00022737"/>
    </source>
</evidence>
<dbReference type="GO" id="GO:0042834">
    <property type="term" value="F:peptidoglycan binding"/>
    <property type="evidence" value="ECO:0007669"/>
    <property type="project" value="InterPro"/>
</dbReference>
<dbReference type="Pfam" id="PF13414">
    <property type="entry name" value="TPR_11"/>
    <property type="match status" value="1"/>
</dbReference>
<dbReference type="KEGG" id="dfl:DFE_1401"/>
<evidence type="ECO:0000313" key="7">
    <source>
        <dbReference type="Proteomes" id="UP000269883"/>
    </source>
</evidence>
<dbReference type="PROSITE" id="PS50293">
    <property type="entry name" value="TPR_REGION"/>
    <property type="match status" value="1"/>
</dbReference>
<gene>
    <name evidence="6" type="ORF">DFE_1401</name>
</gene>
<dbReference type="Pfam" id="PF05036">
    <property type="entry name" value="SPOR"/>
    <property type="match status" value="1"/>
</dbReference>
<dbReference type="PANTHER" id="PTHR44858">
    <property type="entry name" value="TETRATRICOPEPTIDE REPEAT PROTEIN 6"/>
    <property type="match status" value="1"/>
</dbReference>
<evidence type="ECO:0000259" key="5">
    <source>
        <dbReference type="PROSITE" id="PS51724"/>
    </source>
</evidence>
<dbReference type="Proteomes" id="UP000269883">
    <property type="component" value="Chromosome"/>
</dbReference>
<dbReference type="EMBL" id="AP017378">
    <property type="protein sequence ID" value="BBD08127.1"/>
    <property type="molecule type" value="Genomic_DNA"/>
</dbReference>
<feature type="domain" description="SPOR" evidence="5">
    <location>
        <begin position="477"/>
        <end position="557"/>
    </location>
</feature>
<proteinExistence type="predicted"/>
<feature type="repeat" description="TPR" evidence="3">
    <location>
        <begin position="160"/>
        <end position="193"/>
    </location>
</feature>
<dbReference type="SUPFAM" id="SSF110997">
    <property type="entry name" value="Sporulation related repeat"/>
    <property type="match status" value="1"/>
</dbReference>
<dbReference type="AlphaFoldDB" id="A0A2Z6AXZ8"/>
<evidence type="ECO:0000313" key="6">
    <source>
        <dbReference type="EMBL" id="BBD08127.1"/>
    </source>
</evidence>
<dbReference type="SMART" id="SM00028">
    <property type="entry name" value="TPR"/>
    <property type="match status" value="7"/>
</dbReference>
<feature type="repeat" description="TPR" evidence="3">
    <location>
        <begin position="126"/>
        <end position="159"/>
    </location>
</feature>
<dbReference type="Gene3D" id="1.25.40.10">
    <property type="entry name" value="Tetratricopeptide repeat domain"/>
    <property type="match status" value="3"/>
</dbReference>
<dbReference type="PANTHER" id="PTHR44858:SF1">
    <property type="entry name" value="UDP-N-ACETYLGLUCOSAMINE--PEPTIDE N-ACETYLGLUCOSAMINYLTRANSFERASE SPINDLY-RELATED"/>
    <property type="match status" value="1"/>
</dbReference>
<dbReference type="SUPFAM" id="SSF48452">
    <property type="entry name" value="TPR-like"/>
    <property type="match status" value="2"/>
</dbReference>
<keyword evidence="2 3" id="KW-0802">TPR repeat</keyword>
<dbReference type="InterPro" id="IPR036680">
    <property type="entry name" value="SPOR-like_sf"/>
</dbReference>
<dbReference type="Pfam" id="PF00515">
    <property type="entry name" value="TPR_1"/>
    <property type="match status" value="1"/>
</dbReference>
<sequence>MLRTISTIVIIAALTASTLPGCSSKAPKASDLTLMERYHSGMSLVGDDGNLSSEQEQARAHLSRGMHFAGQQRYELAFEQYTRATVLDPTLAEARYRRGLILMENGMHDQALAEFAAVSEQMPDFAPAHEAAGLVYFKSALYLESEQHLIRALSLNPNLVRAHVHIGVIRNYAKDYEGALKSFSSALMVAPNDGSIYNNIGMTQSMMGNDEDAVQAFNMALRMGAPSAKAYNNMGLALARLQRWDEALEAFRCGNGEAAAYNNIGYLYFLDGMYPQAIASFERAIELEPQYYVRASENLKRARLALSFADNAAPRSAPVRGTTSIPSLMAPASVSPGPLVPAGGAPGPELESAYPTPGAPAMKTPQPQSFDSESVKPVVPIDHNSGLTSSGLVSKAQAVVTTPIMPRSNGLMTTASVSHASLSGSGLPMAQTVAFSPVPSTMNRPPMASPVAHPIATGDTPEPTPSVDLSEYIPGPMPAKPVYTLHVSSWRTPEHALRHADNLKAQGQTPYILHVHLPEKGDWYRVTIGMYDSLATARESLESHRQENEFKGLRIVRSQRHLLPQG</sequence>